<dbReference type="RefSeq" id="XP_024351797.1">
    <property type="nucleotide sequence ID" value="XM_024493869.1"/>
</dbReference>
<dbReference type="OrthoDB" id="6241182at2759"/>
<name>W6UHR6_ECHGR</name>
<dbReference type="AlphaFoldDB" id="W6UHR6"/>
<keyword evidence="1" id="KW-0472">Membrane</keyword>
<protein>
    <submittedName>
        <fullName evidence="2">Uncharacterized protein</fullName>
    </submittedName>
</protein>
<dbReference type="GeneID" id="36340335"/>
<dbReference type="STRING" id="6210.W6UHR6"/>
<comment type="caution">
    <text evidence="2">The sequence shown here is derived from an EMBL/GenBank/DDBJ whole genome shotgun (WGS) entry which is preliminary data.</text>
</comment>
<dbReference type="Proteomes" id="UP000019149">
    <property type="component" value="Unassembled WGS sequence"/>
</dbReference>
<proteinExistence type="predicted"/>
<organism evidence="2 3">
    <name type="scientific">Echinococcus granulosus</name>
    <name type="common">Hydatid tapeworm</name>
    <dbReference type="NCBI Taxonomy" id="6210"/>
    <lineage>
        <taxon>Eukaryota</taxon>
        <taxon>Metazoa</taxon>
        <taxon>Spiralia</taxon>
        <taxon>Lophotrochozoa</taxon>
        <taxon>Platyhelminthes</taxon>
        <taxon>Cestoda</taxon>
        <taxon>Eucestoda</taxon>
        <taxon>Cyclophyllidea</taxon>
        <taxon>Taeniidae</taxon>
        <taxon>Echinococcus</taxon>
        <taxon>Echinococcus granulosus group</taxon>
    </lineage>
</organism>
<dbReference type="EMBL" id="APAU02000029">
    <property type="protein sequence ID" value="EUB60601.1"/>
    <property type="molecule type" value="Genomic_DNA"/>
</dbReference>
<keyword evidence="3" id="KW-1185">Reference proteome</keyword>
<evidence type="ECO:0000313" key="3">
    <source>
        <dbReference type="Proteomes" id="UP000019149"/>
    </source>
</evidence>
<evidence type="ECO:0000256" key="1">
    <source>
        <dbReference type="SAM" id="Phobius"/>
    </source>
</evidence>
<sequence length="136" mass="15270">MAGDFWNSDYGDYGYCLSYLNANSLKRKLKSFITTFFVIGGQIFIIVQILKKLSLNSTIPLAFCLGTLKVPCENAKAEEMDATFQLTAYAILAQGKVEMPLEGVEYKKLFPNNYGIGGTYKVSNLQPGREYRIKLK</sequence>
<dbReference type="KEGG" id="egl:EGR_04620"/>
<accession>W6UHR6</accession>
<feature type="transmembrane region" description="Helical" evidence="1">
    <location>
        <begin position="31"/>
        <end position="50"/>
    </location>
</feature>
<evidence type="ECO:0000313" key="2">
    <source>
        <dbReference type="EMBL" id="EUB60601.1"/>
    </source>
</evidence>
<keyword evidence="1" id="KW-0812">Transmembrane</keyword>
<keyword evidence="1" id="KW-1133">Transmembrane helix</keyword>
<reference evidence="2 3" key="1">
    <citation type="journal article" date="2013" name="Nat. Genet.">
        <title>The genome of the hydatid tapeworm Echinococcus granulosus.</title>
        <authorList>
            <person name="Zheng H."/>
            <person name="Zhang W."/>
            <person name="Zhang L."/>
            <person name="Zhang Z."/>
            <person name="Li J."/>
            <person name="Lu G."/>
            <person name="Zhu Y."/>
            <person name="Wang Y."/>
            <person name="Huang Y."/>
            <person name="Liu J."/>
            <person name="Kang H."/>
            <person name="Chen J."/>
            <person name="Wang L."/>
            <person name="Chen A."/>
            <person name="Yu S."/>
            <person name="Gao Z."/>
            <person name="Jin L."/>
            <person name="Gu W."/>
            <person name="Wang Z."/>
            <person name="Zhao L."/>
            <person name="Shi B."/>
            <person name="Wen H."/>
            <person name="Lin R."/>
            <person name="Jones M.K."/>
            <person name="Brejova B."/>
            <person name="Vinar T."/>
            <person name="Zhao G."/>
            <person name="McManus D.P."/>
            <person name="Chen Z."/>
            <person name="Zhou Y."/>
            <person name="Wang S."/>
        </authorList>
    </citation>
    <scope>NUCLEOTIDE SEQUENCE [LARGE SCALE GENOMIC DNA]</scope>
</reference>
<dbReference type="CTD" id="36340335"/>
<gene>
    <name evidence="2" type="ORF">EGR_04620</name>
</gene>